<reference evidence="2" key="2">
    <citation type="journal article" date="2015" name="Fish Shellfish Immunol.">
        <title>Early steps in the European eel (Anguilla anguilla)-Vibrio vulnificus interaction in the gills: Role of the RtxA13 toxin.</title>
        <authorList>
            <person name="Callol A."/>
            <person name="Pajuelo D."/>
            <person name="Ebbesson L."/>
            <person name="Teles M."/>
            <person name="MacKenzie S."/>
            <person name="Amaro C."/>
        </authorList>
    </citation>
    <scope>NUCLEOTIDE SEQUENCE</scope>
</reference>
<proteinExistence type="predicted"/>
<reference evidence="2" key="1">
    <citation type="submission" date="2014-11" db="EMBL/GenBank/DDBJ databases">
        <authorList>
            <person name="Amaro Gonzalez C."/>
        </authorList>
    </citation>
    <scope>NUCLEOTIDE SEQUENCE</scope>
</reference>
<dbReference type="EMBL" id="GBXM01101184">
    <property type="protein sequence ID" value="JAH07393.1"/>
    <property type="molecule type" value="Transcribed_RNA"/>
</dbReference>
<feature type="region of interest" description="Disordered" evidence="1">
    <location>
        <begin position="1"/>
        <end position="20"/>
    </location>
</feature>
<evidence type="ECO:0000313" key="2">
    <source>
        <dbReference type="EMBL" id="JAH07393.1"/>
    </source>
</evidence>
<name>A0A0E9PU68_ANGAN</name>
<evidence type="ECO:0000256" key="1">
    <source>
        <dbReference type="SAM" id="MobiDB-lite"/>
    </source>
</evidence>
<sequence length="31" mass="3226">MFSHNRAGSPPAPEPPVIKTFSFGACSPSHA</sequence>
<dbReference type="AlphaFoldDB" id="A0A0E9PU68"/>
<organism evidence="2">
    <name type="scientific">Anguilla anguilla</name>
    <name type="common">European freshwater eel</name>
    <name type="synonym">Muraena anguilla</name>
    <dbReference type="NCBI Taxonomy" id="7936"/>
    <lineage>
        <taxon>Eukaryota</taxon>
        <taxon>Metazoa</taxon>
        <taxon>Chordata</taxon>
        <taxon>Craniata</taxon>
        <taxon>Vertebrata</taxon>
        <taxon>Euteleostomi</taxon>
        <taxon>Actinopterygii</taxon>
        <taxon>Neopterygii</taxon>
        <taxon>Teleostei</taxon>
        <taxon>Anguilliformes</taxon>
        <taxon>Anguillidae</taxon>
        <taxon>Anguilla</taxon>
    </lineage>
</organism>
<protein>
    <submittedName>
        <fullName evidence="2">Uncharacterized protein</fullName>
    </submittedName>
</protein>
<accession>A0A0E9PU68</accession>